<dbReference type="Gene3D" id="1.10.10.10">
    <property type="entry name" value="Winged helix-like DNA-binding domain superfamily/Winged helix DNA-binding domain"/>
    <property type="match status" value="1"/>
</dbReference>
<comment type="caution">
    <text evidence="2">The sequence shown here is derived from an EMBL/GenBank/DDBJ whole genome shotgun (WGS) entry which is preliminary data.</text>
</comment>
<dbReference type="EMBL" id="LQRC01000191">
    <property type="protein sequence ID" value="KXT71287.1"/>
    <property type="molecule type" value="Genomic_DNA"/>
</dbReference>
<reference evidence="2 3" key="1">
    <citation type="submission" date="2016-01" db="EMBL/GenBank/DDBJ databases">
        <title>Highly variable Streptococcus oralis are common among viridans streptococci isolated from primates.</title>
        <authorList>
            <person name="Denapaite D."/>
            <person name="Rieger M."/>
            <person name="Koendgen S."/>
            <person name="Brueckner R."/>
            <person name="Ochigava I."/>
            <person name="Kappeler P."/>
            <person name="Maetz-Rensing K."/>
            <person name="Leendertz F."/>
            <person name="Hakenbeck R."/>
        </authorList>
    </citation>
    <scope>NUCLEOTIDE SEQUENCE [LARGE SCALE GENOMIC DNA]</scope>
    <source>
        <strain evidence="2 3">DD07</strain>
    </source>
</reference>
<accession>A0A139N648</accession>
<dbReference type="PATRIC" id="fig|1302.21.peg.1442"/>
<name>A0A139N648_STRGN</name>
<proteinExistence type="predicted"/>
<organism evidence="2 3">
    <name type="scientific">Streptococcus gordonii</name>
    <dbReference type="NCBI Taxonomy" id="1302"/>
    <lineage>
        <taxon>Bacteria</taxon>
        <taxon>Bacillati</taxon>
        <taxon>Bacillota</taxon>
        <taxon>Bacilli</taxon>
        <taxon>Lactobacillales</taxon>
        <taxon>Streptococcaceae</taxon>
        <taxon>Streptococcus</taxon>
    </lineage>
</organism>
<dbReference type="GO" id="GO:0003677">
    <property type="term" value="F:DNA binding"/>
    <property type="evidence" value="ECO:0007669"/>
    <property type="project" value="InterPro"/>
</dbReference>
<dbReference type="SUPFAM" id="SSF46955">
    <property type="entry name" value="Putative DNA-binding domain"/>
    <property type="match status" value="1"/>
</dbReference>
<dbReference type="Pfam" id="PF12728">
    <property type="entry name" value="HTH_17"/>
    <property type="match status" value="1"/>
</dbReference>
<dbReference type="InterPro" id="IPR010093">
    <property type="entry name" value="SinI_DNA-bd"/>
</dbReference>
<dbReference type="InterPro" id="IPR009061">
    <property type="entry name" value="DNA-bd_dom_put_sf"/>
</dbReference>
<evidence type="ECO:0000313" key="2">
    <source>
        <dbReference type="EMBL" id="KXT71287.1"/>
    </source>
</evidence>
<dbReference type="InterPro" id="IPR036388">
    <property type="entry name" value="WH-like_DNA-bd_sf"/>
</dbReference>
<dbReference type="InterPro" id="IPR041657">
    <property type="entry name" value="HTH_17"/>
</dbReference>
<dbReference type="AlphaFoldDB" id="A0A139N648"/>
<protein>
    <recommendedName>
        <fullName evidence="1">Helix-turn-helix domain-containing protein</fullName>
    </recommendedName>
</protein>
<dbReference type="RefSeq" id="WP_061411532.1">
    <property type="nucleotide sequence ID" value="NZ_JAKUXR010000002.1"/>
</dbReference>
<gene>
    <name evidence="2" type="ORF">SGODD07_01287</name>
</gene>
<sequence length="87" mass="10382">MNLFIPDDEMVRQLQLLISDTVKKELDKFLDINENTNHFLNKKQTCEYLNITNNTLDKWIKQGLPCIKIGKTVRFSKSEINRWLQKQ</sequence>
<evidence type="ECO:0000313" key="3">
    <source>
        <dbReference type="Proteomes" id="UP000070096"/>
    </source>
</evidence>
<feature type="domain" description="Helix-turn-helix" evidence="1">
    <location>
        <begin position="40"/>
        <end position="87"/>
    </location>
</feature>
<dbReference type="Proteomes" id="UP000070096">
    <property type="component" value="Unassembled WGS sequence"/>
</dbReference>
<evidence type="ECO:0000259" key="1">
    <source>
        <dbReference type="Pfam" id="PF12728"/>
    </source>
</evidence>
<dbReference type="NCBIfam" id="TIGR01764">
    <property type="entry name" value="excise"/>
    <property type="match status" value="1"/>
</dbReference>